<gene>
    <name evidence="2" type="ORF">ACFP1K_24850</name>
</gene>
<dbReference type="Gene3D" id="3.40.50.880">
    <property type="match status" value="1"/>
</dbReference>
<evidence type="ECO:0000313" key="3">
    <source>
        <dbReference type="Proteomes" id="UP001596137"/>
    </source>
</evidence>
<evidence type="ECO:0000313" key="2">
    <source>
        <dbReference type="EMBL" id="MFC6084409.1"/>
    </source>
</evidence>
<evidence type="ECO:0000259" key="1">
    <source>
        <dbReference type="Pfam" id="PF06283"/>
    </source>
</evidence>
<dbReference type="InterPro" id="IPR029062">
    <property type="entry name" value="Class_I_gatase-like"/>
</dbReference>
<dbReference type="PANTHER" id="PTHR40469:SF2">
    <property type="entry name" value="GALACTOSE-BINDING DOMAIN-LIKE SUPERFAMILY PROTEIN"/>
    <property type="match status" value="1"/>
</dbReference>
<dbReference type="EMBL" id="JBHSRF010000042">
    <property type="protein sequence ID" value="MFC6084409.1"/>
    <property type="molecule type" value="Genomic_DNA"/>
</dbReference>
<dbReference type="InterPro" id="IPR029010">
    <property type="entry name" value="ThuA-like"/>
</dbReference>
<dbReference type="SUPFAM" id="SSF52317">
    <property type="entry name" value="Class I glutamine amidotransferase-like"/>
    <property type="match status" value="1"/>
</dbReference>
<dbReference type="Pfam" id="PF06283">
    <property type="entry name" value="ThuA"/>
    <property type="match status" value="1"/>
</dbReference>
<comment type="caution">
    <text evidence="2">The sequence shown here is derived from an EMBL/GenBank/DDBJ whole genome shotgun (WGS) entry which is preliminary data.</text>
</comment>
<dbReference type="PANTHER" id="PTHR40469">
    <property type="entry name" value="SECRETED GLYCOSYL HYDROLASE"/>
    <property type="match status" value="1"/>
</dbReference>
<organism evidence="2 3">
    <name type="scientific">Sphaerisporangium aureirubrum</name>
    <dbReference type="NCBI Taxonomy" id="1544736"/>
    <lineage>
        <taxon>Bacteria</taxon>
        <taxon>Bacillati</taxon>
        <taxon>Actinomycetota</taxon>
        <taxon>Actinomycetes</taxon>
        <taxon>Streptosporangiales</taxon>
        <taxon>Streptosporangiaceae</taxon>
        <taxon>Sphaerisporangium</taxon>
    </lineage>
</organism>
<sequence length="226" mass="24148">MATNLILSGGVAHDFPVTSAALAEVMAEVGVESTVTEDIAGALRDHPAVDLITVNALRCCMDGGWSASQEGGAAFRLPPVARAALLAHVERGGGLLAMHSAAICFDDWPHWRRMLGAAWRWGTSHHPPCGPADIHLRGDHPIVSGLADFTLTDEVYSDLSVVPGVVPLASSKGEPLVWAQQLYRGRLVYDALGHDARSYESPGHRALIHSATLWLLNRPPHERPAG</sequence>
<feature type="domain" description="ThuA-like" evidence="1">
    <location>
        <begin position="5"/>
        <end position="214"/>
    </location>
</feature>
<protein>
    <submittedName>
        <fullName evidence="2">ThuA domain-containing protein</fullName>
    </submittedName>
</protein>
<dbReference type="Proteomes" id="UP001596137">
    <property type="component" value="Unassembled WGS sequence"/>
</dbReference>
<keyword evidence="3" id="KW-1185">Reference proteome</keyword>
<accession>A0ABW1NM11</accession>
<reference evidence="3" key="1">
    <citation type="journal article" date="2019" name="Int. J. Syst. Evol. Microbiol.">
        <title>The Global Catalogue of Microorganisms (GCM) 10K type strain sequencing project: providing services to taxonomists for standard genome sequencing and annotation.</title>
        <authorList>
            <consortium name="The Broad Institute Genomics Platform"/>
            <consortium name="The Broad Institute Genome Sequencing Center for Infectious Disease"/>
            <person name="Wu L."/>
            <person name="Ma J."/>
        </authorList>
    </citation>
    <scope>NUCLEOTIDE SEQUENCE [LARGE SCALE GENOMIC DNA]</scope>
    <source>
        <strain evidence="3">JCM 30346</strain>
    </source>
</reference>
<dbReference type="RefSeq" id="WP_380757436.1">
    <property type="nucleotide sequence ID" value="NZ_JBHSRF010000042.1"/>
</dbReference>
<proteinExistence type="predicted"/>
<name>A0ABW1NM11_9ACTN</name>